<keyword evidence="12" id="KW-1133">Transmembrane helix</keyword>
<reference evidence="14 15" key="1">
    <citation type="submission" date="2019-05" db="EMBL/GenBank/DDBJ databases">
        <title>Draft Whole-Genome sequence of the green sulfur bacterium Prosthecochloris vibrioformis DSM 260.</title>
        <authorList>
            <person name="Meyer T.E."/>
            <person name="Kyndt J.A."/>
        </authorList>
    </citation>
    <scope>NUCLEOTIDE SEQUENCE [LARGE SCALE GENOMIC DNA]</scope>
    <source>
        <strain evidence="14 15">DSM 260</strain>
    </source>
</reference>
<gene>
    <name evidence="14" type="ORF">FGF68_07580</name>
</gene>
<evidence type="ECO:0000256" key="9">
    <source>
        <dbReference type="ARBA" id="ARBA00023098"/>
    </source>
</evidence>
<evidence type="ECO:0000313" key="15">
    <source>
        <dbReference type="Proteomes" id="UP000309544"/>
    </source>
</evidence>
<keyword evidence="12" id="KW-0472">Membrane</keyword>
<dbReference type="CDD" id="cd07989">
    <property type="entry name" value="LPLAT_AGPAT-like"/>
    <property type="match status" value="1"/>
</dbReference>
<keyword evidence="7 11" id="KW-0444">Lipid biosynthesis</keyword>
<accession>A0A5C4S0D0</accession>
<keyword evidence="8 11" id="KW-0808">Transferase</keyword>
<protein>
    <recommendedName>
        <fullName evidence="6 11">1-acyl-sn-glycerol-3-phosphate acyltransferase</fullName>
        <ecNumber evidence="5 11">2.3.1.51</ecNumber>
    </recommendedName>
</protein>
<comment type="catalytic activity">
    <reaction evidence="1 11">
        <text>a 1-acyl-sn-glycero-3-phosphate + an acyl-CoA = a 1,2-diacyl-sn-glycero-3-phosphate + CoA</text>
        <dbReference type="Rhea" id="RHEA:19709"/>
        <dbReference type="ChEBI" id="CHEBI:57287"/>
        <dbReference type="ChEBI" id="CHEBI:57970"/>
        <dbReference type="ChEBI" id="CHEBI:58342"/>
        <dbReference type="ChEBI" id="CHEBI:58608"/>
        <dbReference type="EC" id="2.3.1.51"/>
    </reaction>
</comment>
<comment type="caution">
    <text evidence="14">The sequence shown here is derived from an EMBL/GenBank/DDBJ whole genome shotgun (WGS) entry which is preliminary data.</text>
</comment>
<dbReference type="EMBL" id="VDCI01000006">
    <property type="protein sequence ID" value="TNJ36331.1"/>
    <property type="molecule type" value="Genomic_DNA"/>
</dbReference>
<dbReference type="InterPro" id="IPR002123">
    <property type="entry name" value="Plipid/glycerol_acylTrfase"/>
</dbReference>
<dbReference type="Pfam" id="PF01553">
    <property type="entry name" value="Acyltransferase"/>
    <property type="match status" value="1"/>
</dbReference>
<evidence type="ECO:0000256" key="6">
    <source>
        <dbReference type="ARBA" id="ARBA00016139"/>
    </source>
</evidence>
<dbReference type="SMART" id="SM00563">
    <property type="entry name" value="PlsC"/>
    <property type="match status" value="1"/>
</dbReference>
<dbReference type="SUPFAM" id="SSF69593">
    <property type="entry name" value="Glycerol-3-phosphate (1)-acyltransferase"/>
    <property type="match status" value="1"/>
</dbReference>
<evidence type="ECO:0000256" key="5">
    <source>
        <dbReference type="ARBA" id="ARBA00013211"/>
    </source>
</evidence>
<dbReference type="NCBIfam" id="TIGR00530">
    <property type="entry name" value="AGP_acyltrn"/>
    <property type="match status" value="1"/>
</dbReference>
<organism evidence="14 15">
    <name type="scientific">Prosthecochloris vibrioformis</name>
    <name type="common">Chlorobium vibrioforme</name>
    <dbReference type="NCBI Taxonomy" id="1098"/>
    <lineage>
        <taxon>Bacteria</taxon>
        <taxon>Pseudomonadati</taxon>
        <taxon>Chlorobiota</taxon>
        <taxon>Chlorobiia</taxon>
        <taxon>Chlorobiales</taxon>
        <taxon>Chlorobiaceae</taxon>
        <taxon>Prosthecochloris</taxon>
    </lineage>
</organism>
<dbReference type="InterPro" id="IPR004552">
    <property type="entry name" value="AGP_acyltrans"/>
</dbReference>
<keyword evidence="15" id="KW-1185">Reference proteome</keyword>
<name>A0A5C4S0D0_PROVB</name>
<dbReference type="AlphaFoldDB" id="A0A5C4S0D0"/>
<keyword evidence="9 11" id="KW-0443">Lipid metabolism</keyword>
<evidence type="ECO:0000256" key="4">
    <source>
        <dbReference type="ARBA" id="ARBA00008655"/>
    </source>
</evidence>
<comment type="pathway">
    <text evidence="2">Phospholipid metabolism; CDP-diacylglycerol biosynthesis; CDP-diacylglycerol from sn-glycerol 3-phosphate: step 2/3.</text>
</comment>
<dbReference type="EC" id="2.3.1.51" evidence="5 11"/>
<keyword evidence="10 11" id="KW-0012">Acyltransferase</keyword>
<feature type="domain" description="Phospholipid/glycerol acyltransferase" evidence="13">
    <location>
        <begin position="69"/>
        <end position="183"/>
    </location>
</feature>
<keyword evidence="11" id="KW-0594">Phospholipid biosynthesis</keyword>
<evidence type="ECO:0000256" key="11">
    <source>
        <dbReference type="RuleBase" id="RU361267"/>
    </source>
</evidence>
<dbReference type="Proteomes" id="UP000309544">
    <property type="component" value="Unassembled WGS sequence"/>
</dbReference>
<proteinExistence type="inferred from homology"/>
<dbReference type="GO" id="GO:0016020">
    <property type="term" value="C:membrane"/>
    <property type="evidence" value="ECO:0007669"/>
    <property type="project" value="InterPro"/>
</dbReference>
<evidence type="ECO:0000256" key="7">
    <source>
        <dbReference type="ARBA" id="ARBA00022516"/>
    </source>
</evidence>
<comment type="similarity">
    <text evidence="4 11">Belongs to the 1-acyl-sn-glycerol-3-phosphate acyltransferase family.</text>
</comment>
<evidence type="ECO:0000256" key="1">
    <source>
        <dbReference type="ARBA" id="ARBA00001141"/>
    </source>
</evidence>
<dbReference type="GO" id="GO:0006654">
    <property type="term" value="P:phosphatidic acid biosynthetic process"/>
    <property type="evidence" value="ECO:0007669"/>
    <property type="project" value="TreeGrafter"/>
</dbReference>
<evidence type="ECO:0000256" key="12">
    <source>
        <dbReference type="SAM" id="Phobius"/>
    </source>
</evidence>
<evidence type="ECO:0000256" key="10">
    <source>
        <dbReference type="ARBA" id="ARBA00023315"/>
    </source>
</evidence>
<evidence type="ECO:0000313" key="14">
    <source>
        <dbReference type="EMBL" id="TNJ36331.1"/>
    </source>
</evidence>
<evidence type="ECO:0000256" key="2">
    <source>
        <dbReference type="ARBA" id="ARBA00004728"/>
    </source>
</evidence>
<comment type="pathway">
    <text evidence="3">Lipid metabolism.</text>
</comment>
<dbReference type="PANTHER" id="PTHR10434">
    <property type="entry name" value="1-ACYL-SN-GLYCEROL-3-PHOSPHATE ACYLTRANSFERASE"/>
    <property type="match status" value="1"/>
</dbReference>
<feature type="transmembrane region" description="Helical" evidence="12">
    <location>
        <begin position="6"/>
        <end position="29"/>
    </location>
</feature>
<dbReference type="GO" id="GO:0003841">
    <property type="term" value="F:1-acylglycerol-3-phosphate O-acyltransferase activity"/>
    <property type="evidence" value="ECO:0007669"/>
    <property type="project" value="UniProtKB-UniRule"/>
</dbReference>
<evidence type="ECO:0000256" key="8">
    <source>
        <dbReference type="ARBA" id="ARBA00022679"/>
    </source>
</evidence>
<dbReference type="RefSeq" id="WP_139626690.1">
    <property type="nucleotide sequence ID" value="NZ_VDCI01000006.1"/>
</dbReference>
<evidence type="ECO:0000259" key="13">
    <source>
        <dbReference type="SMART" id="SM00563"/>
    </source>
</evidence>
<evidence type="ECO:0000256" key="3">
    <source>
        <dbReference type="ARBA" id="ARBA00005189"/>
    </source>
</evidence>
<keyword evidence="11" id="KW-1208">Phospholipid metabolism</keyword>
<dbReference type="PANTHER" id="PTHR10434:SF64">
    <property type="entry name" value="1-ACYL-SN-GLYCEROL-3-PHOSPHATE ACYLTRANSFERASE-RELATED"/>
    <property type="match status" value="1"/>
</dbReference>
<keyword evidence="12" id="KW-0812">Transmembrane</keyword>
<sequence length="237" mass="25973">MTLQTLLFFLIILPVMFCGLLIALLVNIADPSGDSFGRMAGWWGRFCARVLGIRIDVVGQENYDPAHNYLVLSNHAGMADIPLLLGALQLNLRFVAKEELGKIPLFGWALKTGGYVLIKRGQNKEALKSLFKAAEVLKNGRSVHIFPEGTRSETGSLLPFKRGAFMVAQKCDRPILPVTIIGSSFITPKKSLRIQKGTVKLIIGTPIDTRGKDARALQDSVYDIISSNLARYSSEAA</sequence>
<comment type="domain">
    <text evidence="11">The HXXXXD motif is essential for acyltransferase activity and may constitute the binding site for the phosphate moiety of the glycerol-3-phosphate.</text>
</comment>